<gene>
    <name evidence="14" type="ORF">PGO_030620</name>
</gene>
<keyword evidence="3" id="KW-0597">Phosphoprotein</keyword>
<evidence type="ECO:0000256" key="8">
    <source>
        <dbReference type="ARBA" id="ARBA00022884"/>
    </source>
</evidence>
<dbReference type="PANTHER" id="PTHR12999">
    <property type="entry name" value="ZINC FINGER RAN-BINDING DOMAIN-CONTAINING PROTEIN 2 ZRANB2-RELATED"/>
    <property type="match status" value="1"/>
</dbReference>
<dbReference type="InterPro" id="IPR001876">
    <property type="entry name" value="Znf_RanBP2"/>
</dbReference>
<feature type="domain" description="RanBP2-type" evidence="13">
    <location>
        <begin position="11"/>
        <end position="42"/>
    </location>
</feature>
<feature type="compositionally biased region" description="Low complexity" evidence="12">
    <location>
        <begin position="171"/>
        <end position="186"/>
    </location>
</feature>
<dbReference type="EMBL" id="BDQF01000003">
    <property type="protein sequence ID" value="GAW79262.1"/>
    <property type="molecule type" value="Genomic_DNA"/>
</dbReference>
<dbReference type="GO" id="GO:0005634">
    <property type="term" value="C:nucleus"/>
    <property type="evidence" value="ECO:0007669"/>
    <property type="project" value="UniProtKB-SubCell"/>
</dbReference>
<evidence type="ECO:0000256" key="6">
    <source>
        <dbReference type="ARBA" id="ARBA00022771"/>
    </source>
</evidence>
<dbReference type="SMART" id="SM00547">
    <property type="entry name" value="ZnF_RBZ"/>
    <property type="match status" value="2"/>
</dbReference>
<dbReference type="GO" id="GO:0006396">
    <property type="term" value="P:RNA processing"/>
    <property type="evidence" value="ECO:0007669"/>
    <property type="project" value="InterPro"/>
</dbReference>
<evidence type="ECO:0000256" key="11">
    <source>
        <dbReference type="PROSITE-ProRule" id="PRU00322"/>
    </source>
</evidence>
<dbReference type="GeneID" id="39745966"/>
<comment type="caution">
    <text evidence="14">The sequence shown here is derived from an EMBL/GenBank/DDBJ whole genome shotgun (WGS) entry which is preliminary data.</text>
</comment>
<evidence type="ECO:0000256" key="5">
    <source>
        <dbReference type="ARBA" id="ARBA00022737"/>
    </source>
</evidence>
<feature type="compositionally biased region" description="Basic and acidic residues" evidence="12">
    <location>
        <begin position="135"/>
        <end position="148"/>
    </location>
</feature>
<evidence type="ECO:0000256" key="12">
    <source>
        <dbReference type="SAM" id="MobiDB-lite"/>
    </source>
</evidence>
<feature type="compositionally biased region" description="Basic and acidic residues" evidence="12">
    <location>
        <begin position="157"/>
        <end position="170"/>
    </location>
</feature>
<keyword evidence="15" id="KW-1185">Reference proteome</keyword>
<feature type="region of interest" description="Disordered" evidence="12">
    <location>
        <begin position="234"/>
        <end position="338"/>
    </location>
</feature>
<reference evidence="15" key="1">
    <citation type="submission" date="2017-04" db="EMBL/GenBank/DDBJ databases">
        <title>Plasmodium gonderi genome.</title>
        <authorList>
            <person name="Arisue N."/>
            <person name="Honma H."/>
            <person name="Kawai S."/>
            <person name="Tougan T."/>
            <person name="Tanabe K."/>
            <person name="Horii T."/>
        </authorList>
    </citation>
    <scope>NUCLEOTIDE SEQUENCE [LARGE SCALE GENOMIC DNA]</scope>
    <source>
        <strain evidence="15">ATCC 30045</strain>
    </source>
</reference>
<dbReference type="OrthoDB" id="430695at2759"/>
<keyword evidence="9" id="KW-0539">Nucleus</keyword>
<keyword evidence="7" id="KW-0862">Zinc</keyword>
<comment type="similarity">
    <text evidence="10">Belongs to the ZRANB2 family.</text>
</comment>
<proteinExistence type="inferred from homology"/>
<sequence>MHNITYTYNALTGDWICSDEKCGNVNSSQRTHCNRCNRVRPKSTMKMNPKQVLFKSNDWKCDDCGNINWAKRDKCNMCSKAKFSKKVNDGKLNKELRTGKGGGHYDIQGSNEKRVHDSDDEEYDEFGRKKKRKILDKDEKNDKNENESNRNNSNHSNSREEPSYKSDTYRNRNFNHSSSRNFTSNNYEKGNIYGENRNYSRPHKVGGEYHKNYYGRGNLDQSFNTSRNNGIYRYEGSSRYQGRTRHDDNNKIYDRNRRYNGNNRYWNGGRYENKDRYDGRSRNDVNNSRYEDRSRHGDSSRYGQEQDYDRRYSDRTDISYEKNNERKTDYEIRRYRKD</sequence>
<feature type="compositionally biased region" description="Low complexity" evidence="12">
    <location>
        <begin position="259"/>
        <end position="270"/>
    </location>
</feature>
<dbReference type="InterPro" id="IPR036443">
    <property type="entry name" value="Znf_RanBP2_sf"/>
</dbReference>
<feature type="compositionally biased region" description="Basic and acidic residues" evidence="12">
    <location>
        <begin position="307"/>
        <end position="338"/>
    </location>
</feature>
<dbReference type="Proteomes" id="UP000195521">
    <property type="component" value="Unassembled WGS sequence"/>
</dbReference>
<dbReference type="AlphaFoldDB" id="A0A1Y1JEV0"/>
<dbReference type="RefSeq" id="XP_028541851.1">
    <property type="nucleotide sequence ID" value="XM_028686050.1"/>
</dbReference>
<dbReference type="Pfam" id="PF00641">
    <property type="entry name" value="Zn_ribbon_RanBP"/>
    <property type="match status" value="1"/>
</dbReference>
<keyword evidence="6 11" id="KW-0863">Zinc-finger</keyword>
<keyword evidence="5" id="KW-0677">Repeat</keyword>
<dbReference type="InterPro" id="IPR017337">
    <property type="entry name" value="ZRANB2"/>
</dbReference>
<comment type="subcellular location">
    <subcellularLocation>
        <location evidence="1">Nucleus</location>
    </subcellularLocation>
</comment>
<dbReference type="GO" id="GO:0003723">
    <property type="term" value="F:RNA binding"/>
    <property type="evidence" value="ECO:0007669"/>
    <property type="project" value="UniProtKB-KW"/>
</dbReference>
<evidence type="ECO:0000259" key="13">
    <source>
        <dbReference type="PROSITE" id="PS50199"/>
    </source>
</evidence>
<dbReference type="PIRSF" id="PIRSF037956">
    <property type="entry name" value="UCP037956_ZnF_Ran"/>
    <property type="match status" value="1"/>
</dbReference>
<dbReference type="PANTHER" id="PTHR12999:SF17">
    <property type="entry name" value="ZINC FINGER RAN-BINDING DOMAIN-CONTAINING PROTEIN 2"/>
    <property type="match status" value="1"/>
</dbReference>
<evidence type="ECO:0000256" key="9">
    <source>
        <dbReference type="ARBA" id="ARBA00023242"/>
    </source>
</evidence>
<feature type="region of interest" description="Disordered" evidence="12">
    <location>
        <begin position="93"/>
        <end position="204"/>
    </location>
</feature>
<keyword evidence="8" id="KW-0694">RNA-binding</keyword>
<evidence type="ECO:0000313" key="15">
    <source>
        <dbReference type="Proteomes" id="UP000195521"/>
    </source>
</evidence>
<dbReference type="Gene3D" id="4.10.1060.10">
    <property type="entry name" value="Zinc finger, RanBP2-type"/>
    <property type="match status" value="2"/>
</dbReference>
<protein>
    <recommendedName>
        <fullName evidence="2">Zinc finger Ran-binding domain-containing protein 2</fullName>
    </recommendedName>
</protein>
<feature type="compositionally biased region" description="Basic and acidic residues" evidence="12">
    <location>
        <begin position="271"/>
        <end position="299"/>
    </location>
</feature>
<dbReference type="SUPFAM" id="SSF90209">
    <property type="entry name" value="Ran binding protein zinc finger-like"/>
    <property type="match status" value="2"/>
</dbReference>
<dbReference type="PROSITE" id="PS50199">
    <property type="entry name" value="ZF_RANBP2_2"/>
    <property type="match status" value="2"/>
</dbReference>
<evidence type="ECO:0000256" key="1">
    <source>
        <dbReference type="ARBA" id="ARBA00004123"/>
    </source>
</evidence>
<evidence type="ECO:0000256" key="3">
    <source>
        <dbReference type="ARBA" id="ARBA00022553"/>
    </source>
</evidence>
<dbReference type="PROSITE" id="PS01358">
    <property type="entry name" value="ZF_RANBP2_1"/>
    <property type="match status" value="2"/>
</dbReference>
<evidence type="ECO:0000256" key="4">
    <source>
        <dbReference type="ARBA" id="ARBA00022723"/>
    </source>
</evidence>
<evidence type="ECO:0000256" key="10">
    <source>
        <dbReference type="ARBA" id="ARBA00025731"/>
    </source>
</evidence>
<organism evidence="14 15">
    <name type="scientific">Plasmodium gonderi</name>
    <dbReference type="NCBI Taxonomy" id="77519"/>
    <lineage>
        <taxon>Eukaryota</taxon>
        <taxon>Sar</taxon>
        <taxon>Alveolata</taxon>
        <taxon>Apicomplexa</taxon>
        <taxon>Aconoidasida</taxon>
        <taxon>Haemosporida</taxon>
        <taxon>Plasmodiidae</taxon>
        <taxon>Plasmodium</taxon>
        <taxon>Plasmodium (Plasmodium)</taxon>
    </lineage>
</organism>
<evidence type="ECO:0000256" key="2">
    <source>
        <dbReference type="ARBA" id="ARBA00017543"/>
    </source>
</evidence>
<dbReference type="OMA" id="GHYDIQG"/>
<accession>A0A1Y1JEV0</accession>
<name>A0A1Y1JEV0_PLAGO</name>
<evidence type="ECO:0000313" key="14">
    <source>
        <dbReference type="EMBL" id="GAW79262.1"/>
    </source>
</evidence>
<evidence type="ECO:0000256" key="7">
    <source>
        <dbReference type="ARBA" id="ARBA00022833"/>
    </source>
</evidence>
<dbReference type="GO" id="GO:0008270">
    <property type="term" value="F:zinc ion binding"/>
    <property type="evidence" value="ECO:0007669"/>
    <property type="project" value="UniProtKB-KW"/>
</dbReference>
<feature type="domain" description="RanBP2-type" evidence="13">
    <location>
        <begin position="55"/>
        <end position="84"/>
    </location>
</feature>
<feature type="compositionally biased region" description="Basic and acidic residues" evidence="12">
    <location>
        <begin position="244"/>
        <end position="257"/>
    </location>
</feature>
<keyword evidence="4" id="KW-0479">Metal-binding</keyword>